<reference evidence="1" key="1">
    <citation type="submission" date="2021-02" db="EMBL/GenBank/DDBJ databases">
        <authorList>
            <person name="Nowell W R."/>
        </authorList>
    </citation>
    <scope>NUCLEOTIDE SEQUENCE</scope>
</reference>
<keyword evidence="3" id="KW-1185">Reference proteome</keyword>
<dbReference type="EMBL" id="CAJOBC010155662">
    <property type="protein sequence ID" value="CAF4685062.1"/>
    <property type="molecule type" value="Genomic_DNA"/>
</dbReference>
<dbReference type="AlphaFoldDB" id="A0A816H0K5"/>
<sequence>LTLTKEVLAERHRLKTALQGIHPQIKPRLHVLDELRQEEQILTAKF</sequence>
<proteinExistence type="predicted"/>
<name>A0A816H0K5_9BILA</name>
<evidence type="ECO:0000313" key="1">
    <source>
        <dbReference type="EMBL" id="CAF1681635.1"/>
    </source>
</evidence>
<gene>
    <name evidence="1" type="ORF">GPM918_LOCUS46613</name>
    <name evidence="2" type="ORF">SRO942_LOCUS51144</name>
</gene>
<comment type="caution">
    <text evidence="1">The sequence shown here is derived from an EMBL/GenBank/DDBJ whole genome shotgun (WGS) entry which is preliminary data.</text>
</comment>
<feature type="non-terminal residue" evidence="1">
    <location>
        <position position="1"/>
    </location>
</feature>
<accession>A0A816H0K5</accession>
<evidence type="ECO:0000313" key="2">
    <source>
        <dbReference type="EMBL" id="CAF4685062.1"/>
    </source>
</evidence>
<dbReference type="Proteomes" id="UP000681722">
    <property type="component" value="Unassembled WGS sequence"/>
</dbReference>
<protein>
    <submittedName>
        <fullName evidence="1">Uncharacterized protein</fullName>
    </submittedName>
</protein>
<dbReference type="Proteomes" id="UP000663829">
    <property type="component" value="Unassembled WGS sequence"/>
</dbReference>
<evidence type="ECO:0000313" key="3">
    <source>
        <dbReference type="Proteomes" id="UP000663829"/>
    </source>
</evidence>
<dbReference type="EMBL" id="CAJNOQ010066924">
    <property type="protein sequence ID" value="CAF1681635.1"/>
    <property type="molecule type" value="Genomic_DNA"/>
</dbReference>
<organism evidence="1 3">
    <name type="scientific">Didymodactylos carnosus</name>
    <dbReference type="NCBI Taxonomy" id="1234261"/>
    <lineage>
        <taxon>Eukaryota</taxon>
        <taxon>Metazoa</taxon>
        <taxon>Spiralia</taxon>
        <taxon>Gnathifera</taxon>
        <taxon>Rotifera</taxon>
        <taxon>Eurotatoria</taxon>
        <taxon>Bdelloidea</taxon>
        <taxon>Philodinida</taxon>
        <taxon>Philodinidae</taxon>
        <taxon>Didymodactylos</taxon>
    </lineage>
</organism>